<accession>A0ABW2GMG1</accession>
<dbReference type="RefSeq" id="WP_386417493.1">
    <property type="nucleotide sequence ID" value="NZ_JBHSZO010000038.1"/>
</dbReference>
<proteinExistence type="predicted"/>
<dbReference type="EMBL" id="JBHSZO010000038">
    <property type="protein sequence ID" value="MFC7220665.1"/>
    <property type="molecule type" value="Genomic_DNA"/>
</dbReference>
<keyword evidence="1" id="KW-0812">Transmembrane</keyword>
<organism evidence="2 3">
    <name type="scientific">Streptomyces polyrhachis</name>
    <dbReference type="NCBI Taxonomy" id="1282885"/>
    <lineage>
        <taxon>Bacteria</taxon>
        <taxon>Bacillati</taxon>
        <taxon>Actinomycetota</taxon>
        <taxon>Actinomycetes</taxon>
        <taxon>Kitasatosporales</taxon>
        <taxon>Streptomycetaceae</taxon>
        <taxon>Streptomyces</taxon>
    </lineage>
</organism>
<keyword evidence="3" id="KW-1185">Reference proteome</keyword>
<name>A0ABW2GMG1_9ACTN</name>
<sequence length="68" mass="7309">MIGTIIALPLIAMSWQEAATLGNGLPLLGLWLLMCLVFALTAFSEKLRQKRLQRLGVWSPATGDSAGP</sequence>
<gene>
    <name evidence="2" type="ORF">ACFQLX_21250</name>
</gene>
<evidence type="ECO:0000256" key="1">
    <source>
        <dbReference type="SAM" id="Phobius"/>
    </source>
</evidence>
<keyword evidence="1" id="KW-1133">Transmembrane helix</keyword>
<keyword evidence="1" id="KW-0472">Membrane</keyword>
<feature type="transmembrane region" description="Helical" evidence="1">
    <location>
        <begin position="28"/>
        <end position="44"/>
    </location>
</feature>
<protein>
    <submittedName>
        <fullName evidence="2">Uncharacterized protein</fullName>
    </submittedName>
</protein>
<comment type="caution">
    <text evidence="2">The sequence shown here is derived from an EMBL/GenBank/DDBJ whole genome shotgun (WGS) entry which is preliminary data.</text>
</comment>
<reference evidence="3" key="1">
    <citation type="journal article" date="2019" name="Int. J. Syst. Evol. Microbiol.">
        <title>The Global Catalogue of Microorganisms (GCM) 10K type strain sequencing project: providing services to taxonomists for standard genome sequencing and annotation.</title>
        <authorList>
            <consortium name="The Broad Institute Genomics Platform"/>
            <consortium name="The Broad Institute Genome Sequencing Center for Infectious Disease"/>
            <person name="Wu L."/>
            <person name="Ma J."/>
        </authorList>
    </citation>
    <scope>NUCLEOTIDE SEQUENCE [LARGE SCALE GENOMIC DNA]</scope>
    <source>
        <strain evidence="3">CGMCC 1.13681</strain>
    </source>
</reference>
<evidence type="ECO:0000313" key="3">
    <source>
        <dbReference type="Proteomes" id="UP001596413"/>
    </source>
</evidence>
<dbReference type="Proteomes" id="UP001596413">
    <property type="component" value="Unassembled WGS sequence"/>
</dbReference>
<evidence type="ECO:0000313" key="2">
    <source>
        <dbReference type="EMBL" id="MFC7220665.1"/>
    </source>
</evidence>